<protein>
    <submittedName>
        <fullName evidence="1">Uncharacterized protein</fullName>
    </submittedName>
</protein>
<evidence type="ECO:0000313" key="2">
    <source>
        <dbReference type="Proteomes" id="UP000092462"/>
    </source>
</evidence>
<accession>A0A1B0EY35</accession>
<dbReference type="Proteomes" id="UP000092462">
    <property type="component" value="Unassembled WGS sequence"/>
</dbReference>
<keyword evidence="2" id="KW-1185">Reference proteome</keyword>
<name>A0A1B0EY35_PHLPP</name>
<dbReference type="AlphaFoldDB" id="A0A1B0EY35"/>
<dbReference type="EMBL" id="AJVK01059628">
    <property type="status" value="NOT_ANNOTATED_CDS"/>
    <property type="molecule type" value="Genomic_DNA"/>
</dbReference>
<dbReference type="EnsemblMetazoa" id="PPAI007127-RA">
    <property type="protein sequence ID" value="PPAI007127-PA"/>
    <property type="gene ID" value="PPAI007127"/>
</dbReference>
<organism evidence="1 2">
    <name type="scientific">Phlebotomus papatasi</name>
    <name type="common">Sandfly</name>
    <dbReference type="NCBI Taxonomy" id="29031"/>
    <lineage>
        <taxon>Eukaryota</taxon>
        <taxon>Metazoa</taxon>
        <taxon>Ecdysozoa</taxon>
        <taxon>Arthropoda</taxon>
        <taxon>Hexapoda</taxon>
        <taxon>Insecta</taxon>
        <taxon>Pterygota</taxon>
        <taxon>Neoptera</taxon>
        <taxon>Endopterygota</taxon>
        <taxon>Diptera</taxon>
        <taxon>Nematocera</taxon>
        <taxon>Psychodoidea</taxon>
        <taxon>Psychodidae</taxon>
        <taxon>Phlebotomus</taxon>
        <taxon>Phlebotomus</taxon>
    </lineage>
</organism>
<proteinExistence type="predicted"/>
<evidence type="ECO:0000313" key="1">
    <source>
        <dbReference type="EnsemblMetazoa" id="PPAI007127-PA"/>
    </source>
</evidence>
<sequence length="27" mass="3016">MHIVQHGVPRLLILGVEPLKTLLIVII</sequence>
<reference evidence="1" key="1">
    <citation type="submission" date="2022-08" db="UniProtKB">
        <authorList>
            <consortium name="EnsemblMetazoa"/>
        </authorList>
    </citation>
    <scope>IDENTIFICATION</scope>
    <source>
        <strain evidence="1">Israel</strain>
    </source>
</reference>
<dbReference type="VEuPathDB" id="VectorBase:PPAI007127"/>